<proteinExistence type="predicted"/>
<dbReference type="STRING" id="501010.NOSIN_23785"/>
<comment type="caution">
    <text evidence="1">The sequence shown here is derived from an EMBL/GenBank/DDBJ whole genome shotgun (WGS) entry which is preliminary data.</text>
</comment>
<dbReference type="Proteomes" id="UP000189004">
    <property type="component" value="Unassembled WGS sequence"/>
</dbReference>
<dbReference type="OrthoDB" id="3429804at2"/>
<dbReference type="EMBL" id="MCOK01000001">
    <property type="protein sequence ID" value="OOC56473.1"/>
    <property type="molecule type" value="Genomic_DNA"/>
</dbReference>
<gene>
    <name evidence="1" type="ORF">NOSIN_23785</name>
</gene>
<dbReference type="RefSeq" id="WP_077692919.1">
    <property type="nucleotide sequence ID" value="NZ_MCOK01000001.1"/>
</dbReference>
<sequence>MTTDTRATARDVRCHAVQVLADLLAEDLPEVTWRVRTVHRFLRLYVSYPLDHEVLEGHADSHRAVREWAAHLGVDVELMHGDTPAARAVIDGIGVCVWCAPERRDDVNASEE</sequence>
<evidence type="ECO:0000313" key="2">
    <source>
        <dbReference type="Proteomes" id="UP000189004"/>
    </source>
</evidence>
<protein>
    <submittedName>
        <fullName evidence="1">Uncharacterized protein</fullName>
    </submittedName>
</protein>
<keyword evidence="2" id="KW-1185">Reference proteome</keyword>
<organism evidence="1 2">
    <name type="scientific">Nocardiopsis sinuspersici</name>
    <dbReference type="NCBI Taxonomy" id="501010"/>
    <lineage>
        <taxon>Bacteria</taxon>
        <taxon>Bacillati</taxon>
        <taxon>Actinomycetota</taxon>
        <taxon>Actinomycetes</taxon>
        <taxon>Streptosporangiales</taxon>
        <taxon>Nocardiopsidaceae</taxon>
        <taxon>Nocardiopsis</taxon>
    </lineage>
</organism>
<reference evidence="2" key="1">
    <citation type="submission" date="2016-08" db="EMBL/GenBank/DDBJ databases">
        <authorList>
            <person name="Tokovenko B."/>
            <person name="Kalinowski J."/>
        </authorList>
    </citation>
    <scope>NUCLEOTIDE SEQUENCE [LARGE SCALE GENOMIC DNA]</scope>
    <source>
        <strain evidence="2">UTMC102</strain>
    </source>
</reference>
<dbReference type="AlphaFoldDB" id="A0A1V3C702"/>
<name>A0A1V3C702_9ACTN</name>
<accession>A0A1V3C702</accession>
<evidence type="ECO:0000313" key="1">
    <source>
        <dbReference type="EMBL" id="OOC56473.1"/>
    </source>
</evidence>